<accession>A0A0R2IQN2</accession>
<feature type="binding site" evidence="7">
    <location>
        <position position="98"/>
    </location>
    <ligand>
        <name>Zn(2+)</name>
        <dbReference type="ChEBI" id="CHEBI:29105"/>
    </ligand>
</feature>
<comment type="cofactor">
    <cofactor evidence="7">
        <name>Zn(2+)</name>
        <dbReference type="ChEBI" id="CHEBI:29105"/>
    </cofactor>
    <text evidence="7">Binds 1 zinc ion per subunit.</text>
</comment>
<evidence type="ECO:0000256" key="3">
    <source>
        <dbReference type="ARBA" id="ARBA00022833"/>
    </source>
</evidence>
<protein>
    <submittedName>
        <fullName evidence="8">Fe2+ Zn2+ uptake regulation protein</fullName>
    </submittedName>
</protein>
<dbReference type="InterPro" id="IPR043135">
    <property type="entry name" value="Fur_C"/>
</dbReference>
<dbReference type="AlphaFoldDB" id="A0A0R2IQN2"/>
<keyword evidence="4" id="KW-0805">Transcription regulation</keyword>
<name>A0A0R2IQN2_9LACO</name>
<dbReference type="Pfam" id="PF01475">
    <property type="entry name" value="FUR"/>
    <property type="match status" value="1"/>
</dbReference>
<feature type="binding site" evidence="7">
    <location>
        <position position="95"/>
    </location>
    <ligand>
        <name>Zn(2+)</name>
        <dbReference type="ChEBI" id="CHEBI:29105"/>
    </ligand>
</feature>
<keyword evidence="6" id="KW-0804">Transcription</keyword>
<dbReference type="EMBL" id="JQBR01000002">
    <property type="protein sequence ID" value="KRN67355.1"/>
    <property type="molecule type" value="Genomic_DNA"/>
</dbReference>
<feature type="binding site" evidence="7">
    <location>
        <position position="142"/>
    </location>
    <ligand>
        <name>Zn(2+)</name>
        <dbReference type="ChEBI" id="CHEBI:29105"/>
    </ligand>
</feature>
<evidence type="ECO:0000256" key="7">
    <source>
        <dbReference type="PIRSR" id="PIRSR602481-1"/>
    </source>
</evidence>
<dbReference type="InterPro" id="IPR036390">
    <property type="entry name" value="WH_DNA-bd_sf"/>
</dbReference>
<dbReference type="Proteomes" id="UP000051568">
    <property type="component" value="Unassembled WGS sequence"/>
</dbReference>
<evidence type="ECO:0000313" key="8">
    <source>
        <dbReference type="EMBL" id="KRN67355.1"/>
    </source>
</evidence>
<dbReference type="PANTHER" id="PTHR33202:SF8">
    <property type="entry name" value="PEROXIDE-RESPONSIVE REPRESSOR PERR"/>
    <property type="match status" value="1"/>
</dbReference>
<evidence type="ECO:0000256" key="2">
    <source>
        <dbReference type="ARBA" id="ARBA00022491"/>
    </source>
</evidence>
<keyword evidence="2" id="KW-0678">Repressor</keyword>
<dbReference type="SUPFAM" id="SSF46785">
    <property type="entry name" value="Winged helix' DNA-binding domain"/>
    <property type="match status" value="1"/>
</dbReference>
<dbReference type="GO" id="GO:0008270">
    <property type="term" value="F:zinc ion binding"/>
    <property type="evidence" value="ECO:0007669"/>
    <property type="project" value="TreeGrafter"/>
</dbReference>
<dbReference type="PATRIC" id="fig|319652.3.peg.902"/>
<organism evidence="8 9">
    <name type="scientific">Pediococcus cellicola</name>
    <dbReference type="NCBI Taxonomy" id="319652"/>
    <lineage>
        <taxon>Bacteria</taxon>
        <taxon>Bacillati</taxon>
        <taxon>Bacillota</taxon>
        <taxon>Bacilli</taxon>
        <taxon>Lactobacillales</taxon>
        <taxon>Lactobacillaceae</taxon>
        <taxon>Pediococcus</taxon>
    </lineage>
</organism>
<dbReference type="STRING" id="319652.IV80_GL000895"/>
<dbReference type="InterPro" id="IPR036388">
    <property type="entry name" value="WH-like_DNA-bd_sf"/>
</dbReference>
<reference evidence="8 9" key="1">
    <citation type="journal article" date="2015" name="Genome Announc.">
        <title>Expanding the biotechnology potential of lactobacilli through comparative genomics of 213 strains and associated genera.</title>
        <authorList>
            <person name="Sun Z."/>
            <person name="Harris H.M."/>
            <person name="McCann A."/>
            <person name="Guo C."/>
            <person name="Argimon S."/>
            <person name="Zhang W."/>
            <person name="Yang X."/>
            <person name="Jeffery I.B."/>
            <person name="Cooney J.C."/>
            <person name="Kagawa T.F."/>
            <person name="Liu W."/>
            <person name="Song Y."/>
            <person name="Salvetti E."/>
            <person name="Wrobel A."/>
            <person name="Rasinkangas P."/>
            <person name="Parkhill J."/>
            <person name="Rea M.C."/>
            <person name="O'Sullivan O."/>
            <person name="Ritari J."/>
            <person name="Douillard F.P."/>
            <person name="Paul Ross R."/>
            <person name="Yang R."/>
            <person name="Briner A.E."/>
            <person name="Felis G.E."/>
            <person name="de Vos W.M."/>
            <person name="Barrangou R."/>
            <person name="Klaenhammer T.R."/>
            <person name="Caufield P.W."/>
            <person name="Cui Y."/>
            <person name="Zhang H."/>
            <person name="O'Toole P.W."/>
        </authorList>
    </citation>
    <scope>NUCLEOTIDE SEQUENCE [LARGE SCALE GENOMIC DNA]</scope>
    <source>
        <strain evidence="8 9">DSM 17757</strain>
    </source>
</reference>
<evidence type="ECO:0000313" key="9">
    <source>
        <dbReference type="Proteomes" id="UP000051568"/>
    </source>
</evidence>
<keyword evidence="9" id="KW-1185">Reference proteome</keyword>
<dbReference type="GO" id="GO:0000976">
    <property type="term" value="F:transcription cis-regulatory region binding"/>
    <property type="evidence" value="ECO:0007669"/>
    <property type="project" value="TreeGrafter"/>
</dbReference>
<evidence type="ECO:0000256" key="5">
    <source>
        <dbReference type="ARBA" id="ARBA00023125"/>
    </source>
</evidence>
<evidence type="ECO:0000256" key="6">
    <source>
        <dbReference type="ARBA" id="ARBA00023163"/>
    </source>
</evidence>
<keyword evidence="7" id="KW-0479">Metal-binding</keyword>
<keyword evidence="5" id="KW-0238">DNA-binding</keyword>
<dbReference type="InterPro" id="IPR002481">
    <property type="entry name" value="FUR"/>
</dbReference>
<comment type="similarity">
    <text evidence="1">Belongs to the Fur family.</text>
</comment>
<dbReference type="RefSeq" id="WP_057749288.1">
    <property type="nucleotide sequence ID" value="NZ_BJVH01000018.1"/>
</dbReference>
<feature type="binding site" evidence="7">
    <location>
        <position position="139"/>
    </location>
    <ligand>
        <name>Zn(2+)</name>
        <dbReference type="ChEBI" id="CHEBI:29105"/>
    </ligand>
</feature>
<gene>
    <name evidence="8" type="ORF">IV80_GL000895</name>
</gene>
<dbReference type="GO" id="GO:0003700">
    <property type="term" value="F:DNA-binding transcription factor activity"/>
    <property type="evidence" value="ECO:0007669"/>
    <property type="project" value="InterPro"/>
</dbReference>
<dbReference type="GO" id="GO:1900376">
    <property type="term" value="P:regulation of secondary metabolite biosynthetic process"/>
    <property type="evidence" value="ECO:0007669"/>
    <property type="project" value="TreeGrafter"/>
</dbReference>
<keyword evidence="3 7" id="KW-0862">Zinc</keyword>
<dbReference type="OrthoDB" id="8659436at2"/>
<evidence type="ECO:0000256" key="1">
    <source>
        <dbReference type="ARBA" id="ARBA00007957"/>
    </source>
</evidence>
<dbReference type="CDD" id="cd07153">
    <property type="entry name" value="Fur_like"/>
    <property type="match status" value="1"/>
</dbReference>
<dbReference type="PANTHER" id="PTHR33202">
    <property type="entry name" value="ZINC UPTAKE REGULATION PROTEIN"/>
    <property type="match status" value="1"/>
</dbReference>
<dbReference type="Gene3D" id="1.10.10.10">
    <property type="entry name" value="Winged helix-like DNA-binding domain superfamily/Winged helix DNA-binding domain"/>
    <property type="match status" value="1"/>
</dbReference>
<dbReference type="GO" id="GO:0045892">
    <property type="term" value="P:negative regulation of DNA-templated transcription"/>
    <property type="evidence" value="ECO:0007669"/>
    <property type="project" value="TreeGrafter"/>
</dbReference>
<proteinExistence type="inferred from homology"/>
<sequence length="150" mass="17162">MGSEVDEAFTELQRRHVRMTPQRRTILTYLVTHHNHPTVETIHEALDQQTPNMSLATIYNTLKLFVDLGIVIELANGEDGVHYDYYNKPHYHAICTNCGRIADVFYPDFPKVAQQLEKEAADQTGYQITGNHIEVYGLCPQCQKKLNSKS</sequence>
<dbReference type="Gene3D" id="3.30.1490.190">
    <property type="match status" value="1"/>
</dbReference>
<evidence type="ECO:0000256" key="4">
    <source>
        <dbReference type="ARBA" id="ARBA00023015"/>
    </source>
</evidence>
<comment type="caution">
    <text evidence="8">The sequence shown here is derived from an EMBL/GenBank/DDBJ whole genome shotgun (WGS) entry which is preliminary data.</text>
</comment>